<dbReference type="Gene3D" id="3.30.450.20">
    <property type="entry name" value="PAS domain"/>
    <property type="match status" value="1"/>
</dbReference>
<dbReference type="Gene3D" id="1.10.287.950">
    <property type="entry name" value="Methyl-accepting chemotaxis protein"/>
    <property type="match status" value="1"/>
</dbReference>
<evidence type="ECO:0000256" key="3">
    <source>
        <dbReference type="PROSITE-ProRule" id="PRU00284"/>
    </source>
</evidence>
<comment type="caution">
    <text evidence="7">The sequence shown here is derived from an EMBL/GenBank/DDBJ whole genome shotgun (WGS) entry which is preliminary data.</text>
</comment>
<dbReference type="PROSITE" id="PS50111">
    <property type="entry name" value="CHEMOTAXIS_TRANSDUC_2"/>
    <property type="match status" value="1"/>
</dbReference>
<dbReference type="InterPro" id="IPR051310">
    <property type="entry name" value="MCP_chemotaxis"/>
</dbReference>
<dbReference type="CDD" id="cd12913">
    <property type="entry name" value="PDC1_MCP_like"/>
    <property type="match status" value="1"/>
</dbReference>
<accession>A0ABX0P5Y7</accession>
<evidence type="ECO:0000256" key="2">
    <source>
        <dbReference type="ARBA" id="ARBA00029447"/>
    </source>
</evidence>
<dbReference type="CDD" id="cd06225">
    <property type="entry name" value="HAMP"/>
    <property type="match status" value="1"/>
</dbReference>
<evidence type="ECO:0000313" key="7">
    <source>
        <dbReference type="EMBL" id="NIA52641.1"/>
    </source>
</evidence>
<keyword evidence="3" id="KW-0807">Transducer</keyword>
<dbReference type="CDD" id="cd11386">
    <property type="entry name" value="MCP_signal"/>
    <property type="match status" value="1"/>
</dbReference>
<protein>
    <submittedName>
        <fullName evidence="7">HAMP domain-containing protein</fullName>
    </submittedName>
</protein>
<sequence length="683" mass="71686">MLQPQPASPHCPAPGAIRSALRSLSLNAKICLTATVLVIFSLAATSTVTGIRSSRSAEESSMQLARTTAREAAAAVQARLGAHLTTVLGVTRAMRTTRGADAPLTRDQVNELVKATILDSEDLNGSTVTWEPNALDGKDAEYAGKKPEYDDTGRPMPYYSRQAGGGLHVEPIVFTNKPHGDDWYDIPKTTRKTYMTEPHTYPIDGKPVAMTSFNVPIITKGEVRGVVSVDFGLARLGEILASMKVIDGGHLALVSNGGLYASNPDPALTGKKADDIPAAGLEAVRQGQTYEYVDTHGQVHLLQPIQLARDIPPWAIKLSFPQRVVTAASRDLLTYTLLVSVLCAVAAAAVLVAVLNRLTKPLRVLATAMAGFAGGNADLNARMEVKGNDELAKIAGGFNDFVAKLQHVLARVRHSSDSVAVASTEISQGNADLSARTEQQAGALEETAASMEELTSTVRQNADNARQANQLAQGASEIAARGSAVVAQVVDTMGSIKESSQKIVDIIGVIDGIAFQTNILALNAAVEAARAGEQGRGFAVVASEVRNLAQRSASAAKEIKGLIGDSVDKVGAGSTLVGEAGRTMEEILASVRRVTDIVVEISAASAEQSSGIAQVNQAIAQMDGTTQQNAALVEQAAAASESLHDQAALLVSLVGEFHIDAETTPAAHGNPVLLRTTRKQISE</sequence>
<feature type="transmembrane region" description="Helical" evidence="4">
    <location>
        <begin position="332"/>
        <end position="355"/>
    </location>
</feature>
<keyword evidence="8" id="KW-1185">Reference proteome</keyword>
<dbReference type="Pfam" id="PF00015">
    <property type="entry name" value="MCPsignal"/>
    <property type="match status" value="1"/>
</dbReference>
<feature type="domain" description="HAMP" evidence="6">
    <location>
        <begin position="356"/>
        <end position="410"/>
    </location>
</feature>
<proteinExistence type="inferred from homology"/>
<name>A0ABX0P5Y7_9BURK</name>
<dbReference type="InterPro" id="IPR004090">
    <property type="entry name" value="Chemotax_Me-accpt_rcpt"/>
</dbReference>
<feature type="domain" description="Methyl-accepting transducer" evidence="5">
    <location>
        <begin position="415"/>
        <end position="644"/>
    </location>
</feature>
<dbReference type="EMBL" id="JAAQOM010000002">
    <property type="protein sequence ID" value="NIA52641.1"/>
    <property type="molecule type" value="Genomic_DNA"/>
</dbReference>
<dbReference type="Pfam" id="PF00672">
    <property type="entry name" value="HAMP"/>
    <property type="match status" value="1"/>
</dbReference>
<dbReference type="Pfam" id="PF22673">
    <property type="entry name" value="MCP-like_PDC_1"/>
    <property type="match status" value="1"/>
</dbReference>
<feature type="transmembrane region" description="Helical" evidence="4">
    <location>
        <begin position="30"/>
        <end position="51"/>
    </location>
</feature>
<gene>
    <name evidence="7" type="ORF">HAV22_03080</name>
</gene>
<organism evidence="7 8">
    <name type="scientific">Telluria antibiotica</name>
    <dbReference type="NCBI Taxonomy" id="2717319"/>
    <lineage>
        <taxon>Bacteria</taxon>
        <taxon>Pseudomonadati</taxon>
        <taxon>Pseudomonadota</taxon>
        <taxon>Betaproteobacteria</taxon>
        <taxon>Burkholderiales</taxon>
        <taxon>Oxalobacteraceae</taxon>
        <taxon>Telluria group</taxon>
        <taxon>Telluria</taxon>
    </lineage>
</organism>
<reference evidence="7 8" key="1">
    <citation type="submission" date="2020-03" db="EMBL/GenBank/DDBJ databases">
        <title>Genome sequence of strain Massilia sp. TW-1.</title>
        <authorList>
            <person name="Chaudhary D.K."/>
        </authorList>
    </citation>
    <scope>NUCLEOTIDE SEQUENCE [LARGE SCALE GENOMIC DNA]</scope>
    <source>
        <strain evidence="7 8">TW-1</strain>
    </source>
</reference>
<keyword evidence="1" id="KW-0488">Methylation</keyword>
<keyword evidence="4" id="KW-1133">Transmembrane helix</keyword>
<dbReference type="SMART" id="SM00283">
    <property type="entry name" value="MA"/>
    <property type="match status" value="1"/>
</dbReference>
<evidence type="ECO:0000313" key="8">
    <source>
        <dbReference type="Proteomes" id="UP000716322"/>
    </source>
</evidence>
<evidence type="ECO:0000259" key="6">
    <source>
        <dbReference type="PROSITE" id="PS50885"/>
    </source>
</evidence>
<dbReference type="PRINTS" id="PR00260">
    <property type="entry name" value="CHEMTRNSDUCR"/>
</dbReference>
<evidence type="ECO:0000259" key="5">
    <source>
        <dbReference type="PROSITE" id="PS50111"/>
    </source>
</evidence>
<dbReference type="SMART" id="SM00304">
    <property type="entry name" value="HAMP"/>
    <property type="match status" value="1"/>
</dbReference>
<evidence type="ECO:0000256" key="4">
    <source>
        <dbReference type="SAM" id="Phobius"/>
    </source>
</evidence>
<dbReference type="SUPFAM" id="SSF58104">
    <property type="entry name" value="Methyl-accepting chemotaxis protein (MCP) signaling domain"/>
    <property type="match status" value="1"/>
</dbReference>
<dbReference type="Proteomes" id="UP000716322">
    <property type="component" value="Unassembled WGS sequence"/>
</dbReference>
<dbReference type="PANTHER" id="PTHR43531">
    <property type="entry name" value="PROTEIN ICFG"/>
    <property type="match status" value="1"/>
</dbReference>
<keyword evidence="4" id="KW-0812">Transmembrane</keyword>
<evidence type="ECO:0000256" key="1">
    <source>
        <dbReference type="ARBA" id="ARBA00022481"/>
    </source>
</evidence>
<dbReference type="InterPro" id="IPR003660">
    <property type="entry name" value="HAMP_dom"/>
</dbReference>
<dbReference type="PROSITE" id="PS50885">
    <property type="entry name" value="HAMP"/>
    <property type="match status" value="1"/>
</dbReference>
<keyword evidence="4" id="KW-0472">Membrane</keyword>
<dbReference type="PANTHER" id="PTHR43531:SF14">
    <property type="entry name" value="METHYL-ACCEPTING CHEMOTAXIS PROTEIN I-RELATED"/>
    <property type="match status" value="1"/>
</dbReference>
<dbReference type="InterPro" id="IPR004089">
    <property type="entry name" value="MCPsignal_dom"/>
</dbReference>
<comment type="similarity">
    <text evidence="2">Belongs to the methyl-accepting chemotaxis (MCP) protein family.</text>
</comment>